<sequence>MLNWGSRVITILGFKEPLHPSEPSFPHFGNNSGSLYLALSTEFIWWLHGTSKKHWFVLGLITVTGCSRNRPCLYLVWYVFDGSSLILIELLCGCHVLYAGNAPYSQLLFLEFSLITLKHIPGNSFKLALFREH</sequence>
<accession>A0ABQ8Y8H7</accession>
<dbReference type="EMBL" id="JAOAOG010000197">
    <property type="protein sequence ID" value="KAJ6241108.1"/>
    <property type="molecule type" value="Genomic_DNA"/>
</dbReference>
<dbReference type="Proteomes" id="UP001150062">
    <property type="component" value="Unassembled WGS sequence"/>
</dbReference>
<protein>
    <submittedName>
        <fullName evidence="1">Uncharacterized protein</fullName>
    </submittedName>
</protein>
<comment type="caution">
    <text evidence="1">The sequence shown here is derived from an EMBL/GenBank/DDBJ whole genome shotgun (WGS) entry which is preliminary data.</text>
</comment>
<gene>
    <name evidence="1" type="ORF">M0813_23760</name>
</gene>
<proteinExistence type="predicted"/>
<reference evidence="1" key="1">
    <citation type="submission" date="2022-08" db="EMBL/GenBank/DDBJ databases">
        <title>Novel sulfate-reducing endosymbionts in the free-living metamonad Anaeramoeba.</title>
        <authorList>
            <person name="Jerlstrom-Hultqvist J."/>
            <person name="Cepicka I."/>
            <person name="Gallot-Lavallee L."/>
            <person name="Salas-Leiva D."/>
            <person name="Curtis B.A."/>
            <person name="Zahonova K."/>
            <person name="Pipaliya S."/>
            <person name="Dacks J."/>
            <person name="Roger A.J."/>
        </authorList>
    </citation>
    <scope>NUCLEOTIDE SEQUENCE</scope>
    <source>
        <strain evidence="1">Schooner1</strain>
    </source>
</reference>
<organism evidence="1 2">
    <name type="scientific">Anaeramoeba flamelloides</name>
    <dbReference type="NCBI Taxonomy" id="1746091"/>
    <lineage>
        <taxon>Eukaryota</taxon>
        <taxon>Metamonada</taxon>
        <taxon>Anaeramoebidae</taxon>
        <taxon>Anaeramoeba</taxon>
    </lineage>
</organism>
<evidence type="ECO:0000313" key="2">
    <source>
        <dbReference type="Proteomes" id="UP001150062"/>
    </source>
</evidence>
<name>A0ABQ8Y8H7_9EUKA</name>
<evidence type="ECO:0000313" key="1">
    <source>
        <dbReference type="EMBL" id="KAJ6241108.1"/>
    </source>
</evidence>
<keyword evidence="2" id="KW-1185">Reference proteome</keyword>